<dbReference type="Pfam" id="PF05907">
    <property type="entry name" value="CXXC_Zn-b_euk"/>
    <property type="match status" value="1"/>
</dbReference>
<dbReference type="InParanoid" id="D8M986"/>
<dbReference type="AlphaFoldDB" id="D8M986"/>
<evidence type="ECO:0000313" key="4">
    <source>
        <dbReference type="EMBL" id="CBK24625.2"/>
    </source>
</evidence>
<evidence type="ECO:0008006" key="6">
    <source>
        <dbReference type="Google" id="ProtNLM"/>
    </source>
</evidence>
<evidence type="ECO:0000313" key="5">
    <source>
        <dbReference type="Proteomes" id="UP000008312"/>
    </source>
</evidence>
<name>D8M986_BLAHO</name>
<sequence length="151" mass="16800">MPTFNLILKAELENVESISASDSTVWPMKIECTRCQTVSPNLLYVSAEESVEIPGARGECNCLYTCKECRQAIRIDVTKKSLTPYTESEKPCKIVSFEDGFTITSTGGAEFKQVDLHEDFADYDGLSFACLSQLEDAGEAVSVMNVEWKFE</sequence>
<dbReference type="InterPro" id="IPR008584">
    <property type="entry name" value="CXXC_Zn-binding_euk"/>
</dbReference>
<evidence type="ECO:0000256" key="2">
    <source>
        <dbReference type="ARBA" id="ARBA00022723"/>
    </source>
</evidence>
<organism evidence="4">
    <name type="scientific">Blastocystis hominis</name>
    <dbReference type="NCBI Taxonomy" id="12968"/>
    <lineage>
        <taxon>Eukaryota</taxon>
        <taxon>Sar</taxon>
        <taxon>Stramenopiles</taxon>
        <taxon>Bigyra</taxon>
        <taxon>Opalozoa</taxon>
        <taxon>Opalinata</taxon>
        <taxon>Blastocystidae</taxon>
        <taxon>Blastocystis</taxon>
    </lineage>
</organism>
<dbReference type="OrthoDB" id="10248838at2759"/>
<evidence type="ECO:0000256" key="3">
    <source>
        <dbReference type="ARBA" id="ARBA00022833"/>
    </source>
</evidence>
<dbReference type="GO" id="GO:0008270">
    <property type="term" value="F:zinc ion binding"/>
    <property type="evidence" value="ECO:0007669"/>
    <property type="project" value="TreeGrafter"/>
</dbReference>
<reference evidence="4" key="1">
    <citation type="submission" date="2010-02" db="EMBL/GenBank/DDBJ databases">
        <title>Sequencing and annotation of the Blastocystis hominis genome.</title>
        <authorList>
            <person name="Wincker P."/>
        </authorList>
    </citation>
    <scope>NUCLEOTIDE SEQUENCE</scope>
    <source>
        <strain evidence="4">Singapore isolate B</strain>
    </source>
</reference>
<evidence type="ECO:0000256" key="1">
    <source>
        <dbReference type="ARBA" id="ARBA00007818"/>
    </source>
</evidence>
<dbReference type="RefSeq" id="XP_012898673.1">
    <property type="nucleotide sequence ID" value="XM_013043219.1"/>
</dbReference>
<keyword evidence="3" id="KW-0862">Zinc</keyword>
<dbReference type="SUPFAM" id="SSF141678">
    <property type="entry name" value="MAL13P1.257-like"/>
    <property type="match status" value="1"/>
</dbReference>
<keyword evidence="5" id="KW-1185">Reference proteome</keyword>
<gene>
    <name evidence="4" type="ORF">GSBLH_T00006795001</name>
</gene>
<dbReference type="OMA" id="NWCDYNQ"/>
<comment type="similarity">
    <text evidence="1">Belongs to the UPF0587 family.</text>
</comment>
<proteinExistence type="inferred from homology"/>
<dbReference type="PANTHER" id="PTHR12857:SF0">
    <property type="entry name" value="CXXC MOTIF CONTAINING ZINC BINDING PROTEIN"/>
    <property type="match status" value="1"/>
</dbReference>
<dbReference type="EMBL" id="FN668688">
    <property type="protein sequence ID" value="CBK24625.2"/>
    <property type="molecule type" value="Genomic_DNA"/>
</dbReference>
<accession>D8M986</accession>
<protein>
    <recommendedName>
        <fullName evidence="6">DUF866 domain-containing protein</fullName>
    </recommendedName>
</protein>
<dbReference type="PANTHER" id="PTHR12857">
    <property type="entry name" value="CXXC MOTIF CONTAINING ZINC BINDING PROTEIN"/>
    <property type="match status" value="1"/>
</dbReference>
<dbReference type="Proteomes" id="UP000008312">
    <property type="component" value="Unassembled WGS sequence"/>
</dbReference>
<keyword evidence="2" id="KW-0479">Metal-binding</keyword>
<dbReference type="GeneID" id="24922919"/>